<organism evidence="2 3">
    <name type="scientific">Clavibacter michiganensis subsp. insidiosus</name>
    <dbReference type="NCBI Taxonomy" id="33014"/>
    <lineage>
        <taxon>Bacteria</taxon>
        <taxon>Bacillati</taxon>
        <taxon>Actinomycetota</taxon>
        <taxon>Actinomycetes</taxon>
        <taxon>Micrococcales</taxon>
        <taxon>Microbacteriaceae</taxon>
        <taxon>Clavibacter</taxon>
    </lineage>
</organism>
<keyword evidence="1" id="KW-0472">Membrane</keyword>
<dbReference type="AlphaFoldDB" id="A0A0D5CE37"/>
<evidence type="ECO:0000313" key="2">
    <source>
        <dbReference type="EMBL" id="AJW77888.1"/>
    </source>
</evidence>
<evidence type="ECO:0000313" key="3">
    <source>
        <dbReference type="Proteomes" id="UP000032604"/>
    </source>
</evidence>
<name>A0A0D5CE37_9MICO</name>
<keyword evidence="1" id="KW-0812">Transmembrane</keyword>
<evidence type="ECO:0000256" key="1">
    <source>
        <dbReference type="SAM" id="Phobius"/>
    </source>
</evidence>
<dbReference type="EMBL" id="CP011043">
    <property type="protein sequence ID" value="AJW77888.1"/>
    <property type="molecule type" value="Genomic_DNA"/>
</dbReference>
<proteinExistence type="predicted"/>
<dbReference type="KEGG" id="cmh:VO01_00885"/>
<sequence length="85" mass="9697">MCHGGDMDDRRRFEHDSAAQKRLTGQLSARQELVLIAVTAFMSASALAFFELEFVTRIVLMVVVMLVLVLIGRVAIRRSNLRRHR</sequence>
<dbReference type="Proteomes" id="UP000032604">
    <property type="component" value="Chromosome"/>
</dbReference>
<gene>
    <name evidence="2" type="ORF">VO01_00885</name>
</gene>
<dbReference type="HOGENOM" id="CLU_2599727_0_0_11"/>
<protein>
    <recommendedName>
        <fullName evidence="4">Integral membrane protein</fullName>
    </recommendedName>
</protein>
<dbReference type="PATRIC" id="fig|33014.5.peg.196"/>
<feature type="transmembrane region" description="Helical" evidence="1">
    <location>
        <begin position="33"/>
        <end position="52"/>
    </location>
</feature>
<feature type="transmembrane region" description="Helical" evidence="1">
    <location>
        <begin position="58"/>
        <end position="76"/>
    </location>
</feature>
<reference evidence="2 3" key="1">
    <citation type="journal article" date="2015" name="Genome Announc.">
        <title>Complete Genome Sequence of Clavibacter michiganensis subsp. insidiosus R1-1 Using PacBio Single-Molecule Real-Time Technology.</title>
        <authorList>
            <person name="Lu Y."/>
            <person name="Samac D.A."/>
            <person name="Glazebrook J."/>
            <person name="Ishimaru C.A."/>
        </authorList>
    </citation>
    <scope>NUCLEOTIDE SEQUENCE [LARGE SCALE GENOMIC DNA]</scope>
    <source>
        <strain evidence="2 3">R1-1</strain>
    </source>
</reference>
<accession>A0A0D5CE37</accession>
<keyword evidence="1" id="KW-1133">Transmembrane helix</keyword>
<evidence type="ECO:0008006" key="4">
    <source>
        <dbReference type="Google" id="ProtNLM"/>
    </source>
</evidence>